<dbReference type="EMBL" id="CP094619">
    <property type="protein sequence ID" value="UQN35676.1"/>
    <property type="molecule type" value="Genomic_DNA"/>
</dbReference>
<keyword evidence="5" id="KW-1185">Reference proteome</keyword>
<dbReference type="InterPro" id="IPR043968">
    <property type="entry name" value="SGNH"/>
</dbReference>
<sequence length="630" mass="71003">MMKYRSDIDGLRALAVLSVLTFHLNSDWLPGGFIGVDVFFVISGFLISQIIKSEVTEGRFSFLSFYKRRIRRILPPLYIVLFFSLLAAFFLFLPEDFDRLFYSILYSSAFLANQFFSKDGGYFDIASDEKPLLHIWSLSVEEQFYFIWPLVFFLAFRFFSRFGKKALDLSLTVFVACAVALGFIYSQYYLLSTHAGDSVYFLLRLRFSELLIGALFAFLPVYSPRRGCHLFQLVGIVLIVGGLLILDKQSVFPGLNALIPCIGAGLFIYGGRSEQAADGWLMRVFQRPYLVAVGLISYSLYLWHWPVLAYLRYVYGTYVLPVSWLLVAVPCMFILAYVTYRLVEQRCKRLNIGFMMAFLALFLLPAFALAGLGLGLKAIKPSLGLDSALLSYGTDVCHGTFDKRCLRGDPKQTPRILVTGDSHAAALNSFVDEVGRNEGWQAYVVTGSSCSPVFGFNENVLPESSREPCTNLKEYVATAYRHYEAVVFTSFWSYQLGKEPEAADPDYLSKLEHTLRSMAATTPVYVLSDVPELAVSPIRQELFSRLGIHIDRAPGEKAQVANAVIKQIVDRIPNVYWVDVGAVARPFAEQGRYAGRMAYFDNNHLNVYGSAALGQLFTQEGHRLFASRQE</sequence>
<dbReference type="RefSeq" id="WP_249460296.1">
    <property type="nucleotide sequence ID" value="NZ_CP094619.1"/>
</dbReference>
<dbReference type="InterPro" id="IPR002656">
    <property type="entry name" value="Acyl_transf_3_dom"/>
</dbReference>
<feature type="domain" description="Acyltransferase 3" evidence="2">
    <location>
        <begin position="7"/>
        <end position="341"/>
    </location>
</feature>
<feature type="transmembrane region" description="Helical" evidence="1">
    <location>
        <begin position="203"/>
        <end position="222"/>
    </location>
</feature>
<gene>
    <name evidence="4" type="ORF">MTR80_15460</name>
</gene>
<feature type="transmembrane region" description="Helical" evidence="1">
    <location>
        <begin position="72"/>
        <end position="93"/>
    </location>
</feature>
<protein>
    <submittedName>
        <fullName evidence="4">Acyltransferase</fullName>
    </submittedName>
</protein>
<name>A0ABY4NFX1_9BURK</name>
<keyword evidence="1" id="KW-0472">Membrane</keyword>
<feature type="transmembrane region" description="Helical" evidence="1">
    <location>
        <begin position="229"/>
        <end position="246"/>
    </location>
</feature>
<evidence type="ECO:0000313" key="4">
    <source>
        <dbReference type="EMBL" id="UQN35676.1"/>
    </source>
</evidence>
<keyword evidence="4" id="KW-0012">Acyltransferase</keyword>
<evidence type="ECO:0000256" key="1">
    <source>
        <dbReference type="SAM" id="Phobius"/>
    </source>
</evidence>
<accession>A0ABY4NFX1</accession>
<feature type="transmembrane region" description="Helical" evidence="1">
    <location>
        <begin position="318"/>
        <end position="340"/>
    </location>
</feature>
<keyword evidence="4" id="KW-0808">Transferase</keyword>
<feature type="domain" description="SGNH" evidence="3">
    <location>
        <begin position="397"/>
        <end position="618"/>
    </location>
</feature>
<feature type="transmembrane region" description="Helical" evidence="1">
    <location>
        <begin position="352"/>
        <end position="376"/>
    </location>
</feature>
<dbReference type="InterPro" id="IPR050879">
    <property type="entry name" value="Acyltransferase_3"/>
</dbReference>
<dbReference type="PANTHER" id="PTHR23028:SF53">
    <property type="entry name" value="ACYL_TRANSF_3 DOMAIN-CONTAINING PROTEIN"/>
    <property type="match status" value="1"/>
</dbReference>
<dbReference type="Proteomes" id="UP000831759">
    <property type="component" value="Chromosome"/>
</dbReference>
<dbReference type="SUPFAM" id="SSF52266">
    <property type="entry name" value="SGNH hydrolase"/>
    <property type="match status" value="1"/>
</dbReference>
<evidence type="ECO:0000259" key="3">
    <source>
        <dbReference type="Pfam" id="PF19040"/>
    </source>
</evidence>
<keyword evidence="1" id="KW-1133">Transmembrane helix</keyword>
<feature type="transmembrane region" description="Helical" evidence="1">
    <location>
        <begin position="171"/>
        <end position="191"/>
    </location>
</feature>
<dbReference type="Pfam" id="PF01757">
    <property type="entry name" value="Acyl_transf_3"/>
    <property type="match status" value="1"/>
</dbReference>
<feature type="transmembrane region" description="Helical" evidence="1">
    <location>
        <begin position="143"/>
        <end position="159"/>
    </location>
</feature>
<proteinExistence type="predicted"/>
<dbReference type="GO" id="GO:0016746">
    <property type="term" value="F:acyltransferase activity"/>
    <property type="evidence" value="ECO:0007669"/>
    <property type="project" value="UniProtKB-KW"/>
</dbReference>
<organism evidence="4 5">
    <name type="scientific">Alcaligenes aquatilis</name>
    <dbReference type="NCBI Taxonomy" id="323284"/>
    <lineage>
        <taxon>Bacteria</taxon>
        <taxon>Pseudomonadati</taxon>
        <taxon>Pseudomonadota</taxon>
        <taxon>Betaproteobacteria</taxon>
        <taxon>Burkholderiales</taxon>
        <taxon>Alcaligenaceae</taxon>
        <taxon>Alcaligenes</taxon>
    </lineage>
</organism>
<dbReference type="Pfam" id="PF19040">
    <property type="entry name" value="SGNH"/>
    <property type="match status" value="1"/>
</dbReference>
<evidence type="ECO:0000313" key="5">
    <source>
        <dbReference type="Proteomes" id="UP000831759"/>
    </source>
</evidence>
<keyword evidence="1" id="KW-0812">Transmembrane</keyword>
<feature type="transmembrane region" description="Helical" evidence="1">
    <location>
        <begin position="252"/>
        <end position="269"/>
    </location>
</feature>
<feature type="transmembrane region" description="Helical" evidence="1">
    <location>
        <begin position="289"/>
        <end position="306"/>
    </location>
</feature>
<reference evidence="4 5" key="1">
    <citation type="journal article" date="2022" name="Int. J. Syst. Evol. Microbiol.">
        <title>Characterization of Alcaligenes aquatilis as a novel member of heterotrophic nitrifier-aerobic denitrifier and its performance in treating piggery wastewater.</title>
        <authorList>
            <person name="Cao X."/>
            <person name="Zhao B."/>
            <person name="Wu Y."/>
            <person name="Huang J."/>
            <person name="Wang H."/>
            <person name="Sun X."/>
            <person name="Li S."/>
        </authorList>
    </citation>
    <scope>NUCLEOTIDE SEQUENCE [LARGE SCALE GENOMIC DNA]</scope>
    <source>
        <strain evidence="4 5">AS1</strain>
    </source>
</reference>
<evidence type="ECO:0000259" key="2">
    <source>
        <dbReference type="Pfam" id="PF01757"/>
    </source>
</evidence>
<dbReference type="GeneID" id="96870361"/>
<feature type="transmembrane region" description="Helical" evidence="1">
    <location>
        <begin position="28"/>
        <end position="51"/>
    </location>
</feature>
<dbReference type="PANTHER" id="PTHR23028">
    <property type="entry name" value="ACETYLTRANSFERASE"/>
    <property type="match status" value="1"/>
</dbReference>